<feature type="coiled-coil region" evidence="1">
    <location>
        <begin position="777"/>
        <end position="853"/>
    </location>
</feature>
<dbReference type="InterPro" id="IPR007119">
    <property type="entry name" value="Phage_tail_spike_N"/>
</dbReference>
<dbReference type="NCBIfam" id="TIGR01665">
    <property type="entry name" value="put_anti_recept"/>
    <property type="match status" value="1"/>
</dbReference>
<evidence type="ECO:0000313" key="3">
    <source>
        <dbReference type="EMBL" id="NHA34052.1"/>
    </source>
</evidence>
<keyword evidence="4" id="KW-1185">Reference proteome</keyword>
<evidence type="ECO:0000256" key="1">
    <source>
        <dbReference type="SAM" id="Coils"/>
    </source>
</evidence>
<evidence type="ECO:0000259" key="2">
    <source>
        <dbReference type="PROSITE" id="PS51688"/>
    </source>
</evidence>
<gene>
    <name evidence="3" type="ORF">C1O36_05845</name>
</gene>
<organism evidence="3 4">
    <name type="scientific">Staphylococcus schleiferi</name>
    <dbReference type="NCBI Taxonomy" id="1295"/>
    <lineage>
        <taxon>Bacteria</taxon>
        <taxon>Bacillati</taxon>
        <taxon>Bacillota</taxon>
        <taxon>Bacilli</taxon>
        <taxon>Bacillales</taxon>
        <taxon>Staphylococcaceae</taxon>
        <taxon>Staphylococcus</taxon>
    </lineage>
</organism>
<accession>A0ABX0FYU5</accession>
<dbReference type="PROSITE" id="PS51688">
    <property type="entry name" value="ICA"/>
    <property type="match status" value="1"/>
</dbReference>
<name>A0ABX0FYU5_STASC</name>
<feature type="domain" description="Peptidase S74" evidence="2">
    <location>
        <begin position="1250"/>
        <end position="1367"/>
    </location>
</feature>
<dbReference type="Proteomes" id="UP000572988">
    <property type="component" value="Unassembled WGS sequence"/>
</dbReference>
<keyword evidence="1" id="KW-0175">Coiled coil</keyword>
<sequence>MIHVMNFKGEIIDYISRDDNALVKAVHHRNINDRTETFDFTILSERTINMQERNRIIIQDKNGQYREFIIDHISQDIDGYTEIETVASYLEDIAKAKPYAPYKFEKMTTKQALADVLKDTGWLVSDATEYGGIRTTSWMSYQTRYEVLLQLCTTYKMMVDFYIEIGSNSVEKRYVVLRKRQPLFNGKEITYGKDLTGLKRTVDYSEVKTALLCVGPEKEGGKRIELIVKDDDAQARIGLPGRYNWGIYEPETDDENMTEARLRTLGTTELNKRKKEAISYEVTALDIQKAYSHEFVNLGDMVRIKNRDFTPPLYVEAEVISEEYDMIAEDVVYGFGEYVEYREKDLRDEFTKKLDDIRSKLNDSISSISNINTIVKDSVDGQLQYFERKIFKSPTPPENPVNDMFWLDTSNPDVAVLRRYWNGKWIKSSPEKPEDIGAISREQALLSELKNTFINLNIQHARLLSEATQLLNSEYLVDMDLKGDLQASLDAVIDVYNQIKTNLESMTPETATIGKLVDTQALFLEYRKKLQDFHIDIEDVKIAIDERFKLLQSQYTDEKFNDAMTEIANVLPNGHWNPDTKQLTSDIPNKDDLEQLRQALILKQNEGLGSYNQKLEELQKEFKNLENGMELAVKKTIKEINSSDDERAVYENIYTKITENSTKIQAFEDKIDLKANRDEITQTLNSQLEPLKNDIKQQASQIELLPDRLTETVSNKIYETTISGLVQRLEAEEAKRETLANQINDTVSIQQYQAGIQEAKEYADEQFEDVANNPEIKAGIQKANEEAQESLKEYVRAQDELRAQEAQAYADGKVSEEEQRAIQDAQAKLEEAKQNAELKARNAEKKANAYTDGKVKESTDAQRKTLARYGSQIIQNGKDIKLRTTKEEFDATNRTLSNILSEIVQNITDGTTIRYDDNGVAQSLNVGPQGIQLNGDKINLNASRQFNLLVSDMRNKVDKNSVVSSINASPERIDINTQNIGIRGGSGQSYVDIRNDQIELGGGFRRTWRGRSTRHNIFTRLKDGHLRFRNNALDRSLYMSEFGISTYIDGEGEGLGSSGTIQWWDTTYSESDANGITINSYGGVVALSSDNNRIVLDAYASSNVESKTAAVYIHPHKETRPGNNRFAFTVSNADHSSNTDGYIMYGSDTNYNYGAGLRFSKSQNGKTVQVVDGNYSTGGDTTIEAGYGSFNTISKRDGNKYVRIISDDGFLVGRDNAGNRIASKFIYNRTYSGSPNLHITGEGTLGRSTSAMKYKALIEKQFDDSKRQLEHSQHILDLDVKSWFDKHEVENYAKEIVEGEKLDEDKYKISRHVGLIAEDLAEAGLIEHVVYGSDGEIEGIEYDRLWIHLLPVIKELKNRIKVLEEKQNESK</sequence>
<reference evidence="3 4" key="1">
    <citation type="submission" date="2018-01" db="EMBL/GenBank/DDBJ databases">
        <title>Complete genome sequence of Staphylococcus Scheliferi isolated from human.</title>
        <authorList>
            <person name="Abouelkhair M.A."/>
            <person name="Bemis D.A."/>
            <person name="Kania S.A."/>
        </authorList>
    </citation>
    <scope>NUCLEOTIDE SEQUENCE [LARGE SCALE GENOMIC DNA]</scope>
    <source>
        <strain evidence="3 4">ATCC 43808</strain>
    </source>
</reference>
<protein>
    <recommendedName>
        <fullName evidence="2">Peptidase S74 domain-containing protein</fullName>
    </recommendedName>
</protein>
<dbReference type="InterPro" id="IPR030392">
    <property type="entry name" value="S74_ICA"/>
</dbReference>
<proteinExistence type="predicted"/>
<feature type="coiled-coil region" evidence="1">
    <location>
        <begin position="601"/>
        <end position="635"/>
    </location>
</feature>
<dbReference type="EMBL" id="POVK01000015">
    <property type="protein sequence ID" value="NHA34052.1"/>
    <property type="molecule type" value="Genomic_DNA"/>
</dbReference>
<comment type="caution">
    <text evidence="3">The sequence shown here is derived from an EMBL/GenBank/DDBJ whole genome shotgun (WGS) entry which is preliminary data.</text>
</comment>
<dbReference type="RefSeq" id="WP_155976415.1">
    <property type="nucleotide sequence ID" value="NZ_POVK01000015.1"/>
</dbReference>
<evidence type="ECO:0000313" key="4">
    <source>
        <dbReference type="Proteomes" id="UP000572988"/>
    </source>
</evidence>